<dbReference type="PROSITE" id="PS50330">
    <property type="entry name" value="UIM"/>
    <property type="match status" value="1"/>
</dbReference>
<dbReference type="InterPro" id="IPR038108">
    <property type="entry name" value="RPN13_DEUBAD_sf"/>
</dbReference>
<gene>
    <name evidence="9" type="primary">AlNc14C190G8429</name>
    <name evidence="9" type="ORF">ALNC14_094810</name>
</gene>
<keyword evidence="3" id="KW-0963">Cytoplasm</keyword>
<feature type="region of interest" description="Disordered" evidence="6">
    <location>
        <begin position="170"/>
        <end position="191"/>
    </location>
</feature>
<dbReference type="HOGENOM" id="CLU_041798_3_0_1"/>
<name>F0WPT7_9STRA</name>
<dbReference type="AlphaFoldDB" id="F0WPT7"/>
<dbReference type="PROSITE" id="PS51916">
    <property type="entry name" value="DEUBAD"/>
    <property type="match status" value="1"/>
</dbReference>
<evidence type="ECO:0000256" key="1">
    <source>
        <dbReference type="ARBA" id="ARBA00004123"/>
    </source>
</evidence>
<keyword evidence="4" id="KW-0647">Proteasome</keyword>
<proteinExistence type="predicted"/>
<dbReference type="InterPro" id="IPR006773">
    <property type="entry name" value="Rpn13/ADRM1"/>
</dbReference>
<dbReference type="Pfam" id="PF04683">
    <property type="entry name" value="Rpn13_ADRM1_Pru"/>
    <property type="match status" value="1"/>
</dbReference>
<evidence type="ECO:0000256" key="3">
    <source>
        <dbReference type="ARBA" id="ARBA00022490"/>
    </source>
</evidence>
<dbReference type="PROSITE" id="PS51917">
    <property type="entry name" value="PRU"/>
    <property type="match status" value="1"/>
</dbReference>
<evidence type="ECO:0000256" key="2">
    <source>
        <dbReference type="ARBA" id="ARBA00004496"/>
    </source>
</evidence>
<comment type="subcellular location">
    <subcellularLocation>
        <location evidence="2">Cytoplasm</location>
    </subcellularLocation>
    <subcellularLocation>
        <location evidence="1">Nucleus</location>
    </subcellularLocation>
</comment>
<dbReference type="InterPro" id="IPR044867">
    <property type="entry name" value="DEUBAD_dom"/>
</dbReference>
<organism evidence="9">
    <name type="scientific">Albugo laibachii Nc14</name>
    <dbReference type="NCBI Taxonomy" id="890382"/>
    <lineage>
        <taxon>Eukaryota</taxon>
        <taxon>Sar</taxon>
        <taxon>Stramenopiles</taxon>
        <taxon>Oomycota</taxon>
        <taxon>Peronosporomycetes</taxon>
        <taxon>Albuginales</taxon>
        <taxon>Albuginaceae</taxon>
        <taxon>Albugo</taxon>
    </lineage>
</organism>
<feature type="domain" description="Pru" evidence="8">
    <location>
        <begin position="20"/>
        <end position="139"/>
    </location>
</feature>
<evidence type="ECO:0000256" key="5">
    <source>
        <dbReference type="ARBA" id="ARBA00023242"/>
    </source>
</evidence>
<dbReference type="GO" id="GO:0005634">
    <property type="term" value="C:nucleus"/>
    <property type="evidence" value="ECO:0007669"/>
    <property type="project" value="UniProtKB-SubCell"/>
</dbReference>
<dbReference type="CDD" id="cd13314">
    <property type="entry name" value="PH_Rpn13"/>
    <property type="match status" value="1"/>
</dbReference>
<evidence type="ECO:0000259" key="7">
    <source>
        <dbReference type="PROSITE" id="PS51916"/>
    </source>
</evidence>
<reference evidence="9" key="1">
    <citation type="journal article" date="2011" name="PLoS Biol.">
        <title>Gene gain and loss during evolution of obligate parasitism in the white rust pathogen of Arabidopsis thaliana.</title>
        <authorList>
            <person name="Kemen E."/>
            <person name="Gardiner A."/>
            <person name="Schultz-Larsen T."/>
            <person name="Kemen A.C."/>
            <person name="Balmuth A.L."/>
            <person name="Robert-Seilaniantz A."/>
            <person name="Bailey K."/>
            <person name="Holub E."/>
            <person name="Studholme D.J."/>
            <person name="Maclean D."/>
            <person name="Jones J.D."/>
        </authorList>
    </citation>
    <scope>NUCLEOTIDE SEQUENCE</scope>
</reference>
<dbReference type="FunFam" id="2.30.29.70:FF:000001">
    <property type="entry name" value="Proteasomal ubiquitin receptor ADRM1"/>
    <property type="match status" value="1"/>
</dbReference>
<dbReference type="InterPro" id="IPR032368">
    <property type="entry name" value="RPN13_DEUBAD"/>
</dbReference>
<protein>
    <submittedName>
        <fullName evidence="9">Proteasomal ubiquitin receptor ADRM1like protein put</fullName>
    </submittedName>
</protein>
<reference evidence="9" key="2">
    <citation type="submission" date="2011-02" db="EMBL/GenBank/DDBJ databases">
        <authorList>
            <person name="MacLean D."/>
        </authorList>
    </citation>
    <scope>NUCLEOTIDE SEQUENCE</scope>
</reference>
<evidence type="ECO:0000256" key="4">
    <source>
        <dbReference type="ARBA" id="ARBA00022942"/>
    </source>
</evidence>
<dbReference type="Gene3D" id="2.30.29.70">
    <property type="entry name" value="Proteasomal ubiquitin receptor Rpn13/ADRM1"/>
    <property type="match status" value="1"/>
</dbReference>
<feature type="domain" description="DEUBAD" evidence="7">
    <location>
        <begin position="341"/>
        <end position="454"/>
    </location>
</feature>
<dbReference type="EMBL" id="FR824235">
    <property type="protein sequence ID" value="CCA23338.1"/>
    <property type="molecule type" value="Genomic_DNA"/>
</dbReference>
<dbReference type="Gene3D" id="1.10.2020.20">
    <property type="match status" value="1"/>
</dbReference>
<dbReference type="PANTHER" id="PTHR12225:SF0">
    <property type="entry name" value="PROTEASOMAL UBIQUITIN RECEPTOR ADRM1"/>
    <property type="match status" value="1"/>
</dbReference>
<evidence type="ECO:0000256" key="6">
    <source>
        <dbReference type="SAM" id="MobiDB-lite"/>
    </source>
</evidence>
<evidence type="ECO:0000313" key="9">
    <source>
        <dbReference type="EMBL" id="CCA23338.1"/>
    </source>
</evidence>
<dbReference type="Pfam" id="PF16550">
    <property type="entry name" value="RPN13_C"/>
    <property type="match status" value="1"/>
</dbReference>
<keyword evidence="9" id="KW-0675">Receptor</keyword>
<keyword evidence="5" id="KW-0539">Nucleus</keyword>
<dbReference type="GO" id="GO:0070628">
    <property type="term" value="F:proteasome binding"/>
    <property type="evidence" value="ECO:0007669"/>
    <property type="project" value="TreeGrafter"/>
</dbReference>
<dbReference type="GO" id="GO:0061133">
    <property type="term" value="F:endopeptidase activator activity"/>
    <property type="evidence" value="ECO:0007669"/>
    <property type="project" value="TreeGrafter"/>
</dbReference>
<dbReference type="InterPro" id="IPR003903">
    <property type="entry name" value="UIM_dom"/>
</dbReference>
<feature type="compositionally biased region" description="Low complexity" evidence="6">
    <location>
        <begin position="303"/>
        <end position="313"/>
    </location>
</feature>
<dbReference type="PANTHER" id="PTHR12225">
    <property type="entry name" value="ADHESION REGULATING MOLECULE 1 110 KDA CELL MEMBRANE GLYCOPROTEIN"/>
    <property type="match status" value="1"/>
</dbReference>
<dbReference type="GO" id="GO:0008541">
    <property type="term" value="C:proteasome regulatory particle, lid subcomplex"/>
    <property type="evidence" value="ECO:0007669"/>
    <property type="project" value="TreeGrafter"/>
</dbReference>
<feature type="compositionally biased region" description="Low complexity" evidence="6">
    <location>
        <begin position="210"/>
        <end position="242"/>
    </location>
</feature>
<feature type="region of interest" description="Disordered" evidence="6">
    <location>
        <begin position="205"/>
        <end position="250"/>
    </location>
</feature>
<accession>F0WPT7</accession>
<dbReference type="GO" id="GO:0005737">
    <property type="term" value="C:cytoplasm"/>
    <property type="evidence" value="ECO:0007669"/>
    <property type="project" value="UniProtKB-SubCell"/>
</dbReference>
<feature type="compositionally biased region" description="Polar residues" evidence="6">
    <location>
        <begin position="274"/>
        <end position="301"/>
    </location>
</feature>
<dbReference type="InterPro" id="IPR038633">
    <property type="entry name" value="Rpn13/ADRM1_Pru_sf"/>
</dbReference>
<feature type="region of interest" description="Disordered" evidence="6">
    <location>
        <begin position="270"/>
        <end position="322"/>
    </location>
</feature>
<feature type="compositionally biased region" description="Low complexity" evidence="6">
    <location>
        <begin position="180"/>
        <end position="191"/>
    </location>
</feature>
<sequence>MAQRSLFSQFGDVFGGATASGKREIVSFNAGKMHTKPTSNGNVLVTPDLKKGKICLYKGEDQLVHFQWLDRQTGVSQEDVIIFPEEATFSRVNTGREHDRVYLLQYKNSSRRFFYWMQNKDALRDSEVTKRLNDAMNNSVSGQGNNEGGRNGNMQLDQTAIMQMLGAMASGENSRGTPANRSTSRNTGNNSVQMSELQNILQQMGLPPQSATSSPATSAVSASSHGSRSGAASSVAATTASTQDHDVANMEVDEMSEEELLRMAIEESMRETHTTGPSDQQGASAESGDQGQASRHLSMSLNDPAPSQSSSSRAQDKTIPSSGITSVSADYLQRALVAVQTLAPAPQKISLLKLLHINNVGSLIMSDEKAIERLMKELPEGLQTITELQETLHSPQLRQSIASLSTALHSGNFFEIMSNFGLDVGAGNTEFPSGDAIRVFLNGIRAIAQRDRVYEDAKAEQKP</sequence>
<evidence type="ECO:0000259" key="8">
    <source>
        <dbReference type="PROSITE" id="PS51917"/>
    </source>
</evidence>
<dbReference type="InterPro" id="IPR044868">
    <property type="entry name" value="Rpn13/ADRM1_Pru"/>
</dbReference>